<protein>
    <submittedName>
        <fullName evidence="3">IgGFc-binding protein N-terminal domain-containing protein</fullName>
    </submittedName>
</protein>
<feature type="domain" description="IgGFc-binding protein N-terminal" evidence="1">
    <location>
        <begin position="54"/>
        <end position="146"/>
    </location>
</feature>
<organism evidence="2 3">
    <name type="scientific">Plectus sambesii</name>
    <dbReference type="NCBI Taxonomy" id="2011161"/>
    <lineage>
        <taxon>Eukaryota</taxon>
        <taxon>Metazoa</taxon>
        <taxon>Ecdysozoa</taxon>
        <taxon>Nematoda</taxon>
        <taxon>Chromadorea</taxon>
        <taxon>Plectida</taxon>
        <taxon>Plectina</taxon>
        <taxon>Plectoidea</taxon>
        <taxon>Plectidae</taxon>
        <taxon>Plectus</taxon>
    </lineage>
</organism>
<dbReference type="Pfam" id="PF17517">
    <property type="entry name" value="IgGFc_binding"/>
    <property type="match status" value="1"/>
</dbReference>
<evidence type="ECO:0000313" key="3">
    <source>
        <dbReference type="WBParaSite" id="PSAMB.scaffold3266size19009.g20972.t1"/>
    </source>
</evidence>
<sequence>MIPITPESIQDQYNVNRTTVDGSIVIEDKGIRLQSDLPVAVYAHAELLNGMSADSFLVIPAVHLGTQYVAVASTTFSHPNMIAVVAYQNNTQVTIGTQMVTLNALQVASVASKNVLSGTVISGNKPFGVITGCTCGFVSNVGGCDYEAVNLSATTCH</sequence>
<accession>A0A914W8N1</accession>
<evidence type="ECO:0000313" key="2">
    <source>
        <dbReference type="Proteomes" id="UP000887566"/>
    </source>
</evidence>
<proteinExistence type="predicted"/>
<dbReference type="AlphaFoldDB" id="A0A914W8N1"/>
<dbReference type="Proteomes" id="UP000887566">
    <property type="component" value="Unplaced"/>
</dbReference>
<dbReference type="WBParaSite" id="PSAMB.scaffold3266size19009.g20972.t1">
    <property type="protein sequence ID" value="PSAMB.scaffold3266size19009.g20972.t1"/>
    <property type="gene ID" value="PSAMB.scaffold3266size19009.g20972"/>
</dbReference>
<name>A0A914W8N1_9BILA</name>
<reference evidence="3" key="1">
    <citation type="submission" date="2022-11" db="UniProtKB">
        <authorList>
            <consortium name="WormBaseParasite"/>
        </authorList>
    </citation>
    <scope>IDENTIFICATION</scope>
</reference>
<dbReference type="PANTHER" id="PTHR46534">
    <property type="entry name" value="IGGFC_BINDING DOMAIN-CONTAINING PROTEIN"/>
    <property type="match status" value="1"/>
</dbReference>
<evidence type="ECO:0000259" key="1">
    <source>
        <dbReference type="Pfam" id="PF17517"/>
    </source>
</evidence>
<dbReference type="PANTHER" id="PTHR46534:SF1">
    <property type="entry name" value="IGGFC-BINDING PROTEIN N-TERMINAL DOMAIN-CONTAINING PROTEIN"/>
    <property type="match status" value="1"/>
</dbReference>
<keyword evidence="2" id="KW-1185">Reference proteome</keyword>
<dbReference type="InterPro" id="IPR035234">
    <property type="entry name" value="IgGFc-bd_N"/>
</dbReference>